<evidence type="ECO:0000256" key="2">
    <source>
        <dbReference type="ARBA" id="ARBA00049360"/>
    </source>
</evidence>
<dbReference type="PANTHER" id="PTHR13696">
    <property type="entry name" value="P-LOOP CONTAINING NUCLEOSIDE TRIPHOSPHATE HYDROLASE"/>
    <property type="match status" value="1"/>
</dbReference>
<dbReference type="InterPro" id="IPR025669">
    <property type="entry name" value="AAA_dom"/>
</dbReference>
<sequence length="261" mass="28443">MSRVIAVVNQKGGVAKTTTVANLGVALAQAGQRCLLVDSDPQGSLAISLGQDPDSLASHTLYEAMVLADEGAHKDLKDVILHDQQGVDLIPANLELAAAEIDLNSQYAREYALSRLLAPVRDAYDFILVDCPPQLGILTINALVAADSVLVPLATNYLALRGLQLLLRTVRLVQSRLNASLRIEGLLPTLYDRRTSHHQETLQEVRRIFGEQHIRVFETVIPRSVRFEESPITGTPAVVYAPNTPGAQAYRELVQEVLINA</sequence>
<keyword evidence="7" id="KW-1185">Reference proteome</keyword>
<evidence type="ECO:0000313" key="6">
    <source>
        <dbReference type="EMBL" id="NMP24846.1"/>
    </source>
</evidence>
<dbReference type="SUPFAM" id="SSF52540">
    <property type="entry name" value="P-loop containing nucleoside triphosphate hydrolases"/>
    <property type="match status" value="1"/>
</dbReference>
<evidence type="ECO:0000256" key="3">
    <source>
        <dbReference type="ARBA" id="ARBA00062323"/>
    </source>
</evidence>
<gene>
    <name evidence="6" type="ORF">HIJ39_21285</name>
</gene>
<proteinExistence type="inferred from homology"/>
<evidence type="ECO:0000259" key="5">
    <source>
        <dbReference type="Pfam" id="PF13614"/>
    </source>
</evidence>
<accession>A0A7Y0L7Y1</accession>
<comment type="caution">
    <text evidence="6">The sequence shown here is derived from an EMBL/GenBank/DDBJ whole genome shotgun (WGS) entry which is preliminary data.</text>
</comment>
<dbReference type="AlphaFoldDB" id="A0A7Y0L7Y1"/>
<evidence type="ECO:0000256" key="1">
    <source>
        <dbReference type="ARBA" id="ARBA00006976"/>
    </source>
</evidence>
<name>A0A7Y0L7Y1_9FIRM</name>
<reference evidence="6 7" key="1">
    <citation type="submission" date="2020-04" db="EMBL/GenBank/DDBJ databases">
        <authorList>
            <person name="Zhang R."/>
            <person name="Schippers A."/>
        </authorList>
    </citation>
    <scope>NUCLEOTIDE SEQUENCE [LARGE SCALE GENOMIC DNA]</scope>
    <source>
        <strain evidence="6 7">DSM 109850</strain>
    </source>
</reference>
<dbReference type="InterPro" id="IPR027417">
    <property type="entry name" value="P-loop_NTPase"/>
</dbReference>
<dbReference type="InterPro" id="IPR050678">
    <property type="entry name" value="DNA_Partitioning_ATPase"/>
</dbReference>
<dbReference type="CDD" id="cd02042">
    <property type="entry name" value="ParAB_family"/>
    <property type="match status" value="1"/>
</dbReference>
<dbReference type="Proteomes" id="UP000533476">
    <property type="component" value="Unassembled WGS sequence"/>
</dbReference>
<protein>
    <recommendedName>
        <fullName evidence="4">Sporulation initiation inhibitor protein Soj</fullName>
    </recommendedName>
</protein>
<feature type="domain" description="AAA" evidence="5">
    <location>
        <begin position="3"/>
        <end position="183"/>
    </location>
</feature>
<dbReference type="PANTHER" id="PTHR13696:SF99">
    <property type="entry name" value="COBYRINIC ACID AC-DIAMIDE SYNTHASE"/>
    <property type="match status" value="1"/>
</dbReference>
<evidence type="ECO:0000313" key="7">
    <source>
        <dbReference type="Proteomes" id="UP000533476"/>
    </source>
</evidence>
<dbReference type="Gene3D" id="3.40.50.300">
    <property type="entry name" value="P-loop containing nucleotide triphosphate hydrolases"/>
    <property type="match status" value="1"/>
</dbReference>
<dbReference type="EMBL" id="JABBVZ010000160">
    <property type="protein sequence ID" value="NMP24846.1"/>
    <property type="molecule type" value="Genomic_DNA"/>
</dbReference>
<comment type="similarity">
    <text evidence="1">Belongs to the ParA family.</text>
</comment>
<dbReference type="FunFam" id="3.40.50.300:FF:000285">
    <property type="entry name" value="Sporulation initiation inhibitor Soj"/>
    <property type="match status" value="1"/>
</dbReference>
<dbReference type="Pfam" id="PF13614">
    <property type="entry name" value="AAA_31"/>
    <property type="match status" value="1"/>
</dbReference>
<comment type="catalytic activity">
    <reaction evidence="2">
        <text>ATP + H2O = ADP + phosphate + H(+)</text>
        <dbReference type="Rhea" id="RHEA:13065"/>
        <dbReference type="ChEBI" id="CHEBI:15377"/>
        <dbReference type="ChEBI" id="CHEBI:15378"/>
        <dbReference type="ChEBI" id="CHEBI:30616"/>
        <dbReference type="ChEBI" id="CHEBI:43474"/>
        <dbReference type="ChEBI" id="CHEBI:456216"/>
    </reaction>
</comment>
<comment type="subunit">
    <text evidence="3">Dimerizes in the presence of ATP but not ADP; ATP-binding is required for double-stranded (ds)DNA-binding. Interacts with DnaA.</text>
</comment>
<evidence type="ECO:0000256" key="4">
    <source>
        <dbReference type="ARBA" id="ARBA00071824"/>
    </source>
</evidence>
<dbReference type="RefSeq" id="WP_169103052.1">
    <property type="nucleotide sequence ID" value="NZ_JABBVZ010000160.1"/>
</dbReference>
<organism evidence="6 7">
    <name type="scientific">Sulfobacillus harzensis</name>
    <dbReference type="NCBI Taxonomy" id="2729629"/>
    <lineage>
        <taxon>Bacteria</taxon>
        <taxon>Bacillati</taxon>
        <taxon>Bacillota</taxon>
        <taxon>Clostridia</taxon>
        <taxon>Eubacteriales</taxon>
        <taxon>Clostridiales Family XVII. Incertae Sedis</taxon>
        <taxon>Sulfobacillus</taxon>
    </lineage>
</organism>